<accession>A0AAV2N861</accession>
<sequence>MSARGHSLDGPGRDEFAVHACFLNVPVAVRAFNESSEINLMSVHGIVEQYPGGPCIRHIHVTMRKAATTERFLRDTSKSSGC</sequence>
<keyword evidence="2" id="KW-1185">Reference proteome</keyword>
<name>A0AAV2N861_9HYME</name>
<evidence type="ECO:0000313" key="2">
    <source>
        <dbReference type="Proteomes" id="UP001497644"/>
    </source>
</evidence>
<dbReference type="EMBL" id="OZ034834">
    <property type="protein sequence ID" value="CAL1676158.1"/>
    <property type="molecule type" value="Genomic_DNA"/>
</dbReference>
<proteinExistence type="predicted"/>
<organism evidence="1 2">
    <name type="scientific">Lasius platythorax</name>
    <dbReference type="NCBI Taxonomy" id="488582"/>
    <lineage>
        <taxon>Eukaryota</taxon>
        <taxon>Metazoa</taxon>
        <taxon>Ecdysozoa</taxon>
        <taxon>Arthropoda</taxon>
        <taxon>Hexapoda</taxon>
        <taxon>Insecta</taxon>
        <taxon>Pterygota</taxon>
        <taxon>Neoptera</taxon>
        <taxon>Endopterygota</taxon>
        <taxon>Hymenoptera</taxon>
        <taxon>Apocrita</taxon>
        <taxon>Aculeata</taxon>
        <taxon>Formicoidea</taxon>
        <taxon>Formicidae</taxon>
        <taxon>Formicinae</taxon>
        <taxon>Lasius</taxon>
        <taxon>Lasius</taxon>
    </lineage>
</organism>
<gene>
    <name evidence="1" type="ORF">LPLAT_LOCUS2396</name>
</gene>
<protein>
    <submittedName>
        <fullName evidence="1">Uncharacterized protein</fullName>
    </submittedName>
</protein>
<dbReference type="AlphaFoldDB" id="A0AAV2N861"/>
<evidence type="ECO:0000313" key="1">
    <source>
        <dbReference type="EMBL" id="CAL1676158.1"/>
    </source>
</evidence>
<dbReference type="Proteomes" id="UP001497644">
    <property type="component" value="Chromosome 11"/>
</dbReference>
<reference evidence="1" key="1">
    <citation type="submission" date="2024-04" db="EMBL/GenBank/DDBJ databases">
        <authorList>
            <consortium name="Molecular Ecology Group"/>
        </authorList>
    </citation>
    <scope>NUCLEOTIDE SEQUENCE</scope>
</reference>